<sequence>MNRWERTMRDGWSGNRLEREIPSFSSSLLDEIYRSIDAESGSELAQERGLYADCVGRRKQGKCGTKAGDVEVFDRIESVRAGAWVEKRAKERETVQRGQVCPEPEKKLRRDCDFDHDAVFFSSASSSSDSSSNGFSSSDTESAYGGGKTRASCFVPLPRPKPVRTSIASRSDKTGAKTEFSPFQEQRNARAFNIGDEMNSKSRGSKIYSNLKKMKQPISPGGKLASFINSLFTANSTPRKAKPSAKQAVPYTEEENFDGKLKSGDSSACSSTSSFSRSCLSKYSPTTREKLRNGSKRTVQFYPMSVILDEDSRPCGQKSLPWDHQEYEKQIAKMGRSVSIPAARNSGTNMHKKIEEQTRHSQRKDRSSQAEEAAREFLRNYHRNQKKIEKAANAVTVTSRGDHRSSHHDQDNGESNYDDAASCTSSDLFELDHLSVLGNDMYCEELPVYGTTRVGLIM</sequence>
<dbReference type="Proteomes" id="UP001057402">
    <property type="component" value="Chromosome 4"/>
</dbReference>
<name>A0ACB9RD09_9MYRT</name>
<organism evidence="1 2">
    <name type="scientific">Melastoma candidum</name>
    <dbReference type="NCBI Taxonomy" id="119954"/>
    <lineage>
        <taxon>Eukaryota</taxon>
        <taxon>Viridiplantae</taxon>
        <taxon>Streptophyta</taxon>
        <taxon>Embryophyta</taxon>
        <taxon>Tracheophyta</taxon>
        <taxon>Spermatophyta</taxon>
        <taxon>Magnoliopsida</taxon>
        <taxon>eudicotyledons</taxon>
        <taxon>Gunneridae</taxon>
        <taxon>Pentapetalae</taxon>
        <taxon>rosids</taxon>
        <taxon>malvids</taxon>
        <taxon>Myrtales</taxon>
        <taxon>Melastomataceae</taxon>
        <taxon>Melastomatoideae</taxon>
        <taxon>Melastomateae</taxon>
        <taxon>Melastoma</taxon>
    </lineage>
</organism>
<evidence type="ECO:0000313" key="1">
    <source>
        <dbReference type="EMBL" id="KAI4377011.1"/>
    </source>
</evidence>
<proteinExistence type="predicted"/>
<keyword evidence="2" id="KW-1185">Reference proteome</keyword>
<comment type="caution">
    <text evidence="1">The sequence shown here is derived from an EMBL/GenBank/DDBJ whole genome shotgun (WGS) entry which is preliminary data.</text>
</comment>
<evidence type="ECO:0000313" key="2">
    <source>
        <dbReference type="Proteomes" id="UP001057402"/>
    </source>
</evidence>
<dbReference type="EMBL" id="CM042883">
    <property type="protein sequence ID" value="KAI4377011.1"/>
    <property type="molecule type" value="Genomic_DNA"/>
</dbReference>
<protein>
    <submittedName>
        <fullName evidence="1">Uncharacterized protein</fullName>
    </submittedName>
</protein>
<reference evidence="2" key="1">
    <citation type="journal article" date="2023" name="Front. Plant Sci.">
        <title>Chromosomal-level genome assembly of Melastoma candidum provides insights into trichome evolution.</title>
        <authorList>
            <person name="Zhong Y."/>
            <person name="Wu W."/>
            <person name="Sun C."/>
            <person name="Zou P."/>
            <person name="Liu Y."/>
            <person name="Dai S."/>
            <person name="Zhou R."/>
        </authorList>
    </citation>
    <scope>NUCLEOTIDE SEQUENCE [LARGE SCALE GENOMIC DNA]</scope>
</reference>
<gene>
    <name evidence="1" type="ORF">MLD38_014708</name>
</gene>
<accession>A0ACB9RD09</accession>